<protein>
    <submittedName>
        <fullName evidence="1">Uncharacterized protein</fullName>
    </submittedName>
</protein>
<dbReference type="Proteomes" id="UP001169006">
    <property type="component" value="Unassembled WGS sequence"/>
</dbReference>
<dbReference type="EMBL" id="JAUKWQ010000001">
    <property type="protein sequence ID" value="MDO1581239.1"/>
    <property type="molecule type" value="Genomic_DNA"/>
</dbReference>
<dbReference type="Pfam" id="PF20361">
    <property type="entry name" value="DUF6656"/>
    <property type="match status" value="1"/>
</dbReference>
<evidence type="ECO:0000313" key="1">
    <source>
        <dbReference type="EMBL" id="MDO1581239.1"/>
    </source>
</evidence>
<evidence type="ECO:0000313" key="2">
    <source>
        <dbReference type="Proteomes" id="UP001169006"/>
    </source>
</evidence>
<organism evidence="1 2">
    <name type="scientific">Rhizobium oryzicola</name>
    <dbReference type="NCBI Taxonomy" id="1232668"/>
    <lineage>
        <taxon>Bacteria</taxon>
        <taxon>Pseudomonadati</taxon>
        <taxon>Pseudomonadota</taxon>
        <taxon>Alphaproteobacteria</taxon>
        <taxon>Hyphomicrobiales</taxon>
        <taxon>Rhizobiaceae</taxon>
        <taxon>Rhizobium/Agrobacterium group</taxon>
        <taxon>Rhizobium</taxon>
    </lineage>
</organism>
<dbReference type="RefSeq" id="WP_302075359.1">
    <property type="nucleotide sequence ID" value="NZ_JAUKWQ010000001.1"/>
</dbReference>
<reference evidence="1" key="1">
    <citation type="journal article" date="2015" name="Int. J. Syst. Evol. Microbiol.">
        <title>Rhizobium oryzicola sp. nov., potential plant-growth-promoting endophytic bacteria isolated from rice roots.</title>
        <authorList>
            <person name="Zhang X.X."/>
            <person name="Gao J.S."/>
            <person name="Cao Y.H."/>
            <person name="Sheirdil R.A."/>
            <person name="Wang X.C."/>
            <person name="Zhang L."/>
        </authorList>
    </citation>
    <scope>NUCLEOTIDE SEQUENCE</scope>
    <source>
        <strain evidence="1">05753</strain>
    </source>
</reference>
<reference evidence="1" key="2">
    <citation type="submission" date="2023-07" db="EMBL/GenBank/DDBJ databases">
        <authorList>
            <person name="Sun H."/>
        </authorList>
    </citation>
    <scope>NUCLEOTIDE SEQUENCE</scope>
    <source>
        <strain evidence="1">05753</strain>
    </source>
</reference>
<keyword evidence="2" id="KW-1185">Reference proteome</keyword>
<gene>
    <name evidence="1" type="ORF">Q2T52_03940</name>
</gene>
<name>A0ABT8ST27_9HYPH</name>
<proteinExistence type="predicted"/>
<accession>A0ABT8ST27</accession>
<sequence length="203" mass="23431">MATKTRLRYFDASALKPAAPKAKTASHSEFLRTGRISRQREDWLPTEKRYLTYEEVAERTEKKLAAAGEKTHERINAVHRSIQFPKIVFSRSLDERPHLGYCHVTASSTHFGHLPISWSFYMCNFLSEIGEAEQFFERIRNDYGRMYFAVAIEGEPETRGVRVNRAVRGNGVLFKTTDPQEALKNVLLLGAHNNMLREIIKRM</sequence>
<comment type="caution">
    <text evidence="1">The sequence shown here is derived from an EMBL/GenBank/DDBJ whole genome shotgun (WGS) entry which is preliminary data.</text>
</comment>
<dbReference type="InterPro" id="IPR046597">
    <property type="entry name" value="DUF6656"/>
</dbReference>